<keyword evidence="2" id="KW-1185">Reference proteome</keyword>
<dbReference type="HOGENOM" id="CLU_719043_0_0_0"/>
<evidence type="ECO:0000313" key="2">
    <source>
        <dbReference type="Proteomes" id="UP000002508"/>
    </source>
</evidence>
<gene>
    <name evidence="1" type="ordered locus">Cagg_1075</name>
</gene>
<dbReference type="RefSeq" id="WP_012616353.1">
    <property type="nucleotide sequence ID" value="NC_011831.1"/>
</dbReference>
<dbReference type="EMBL" id="CP001337">
    <property type="protein sequence ID" value="ACL23989.1"/>
    <property type="molecule type" value="Genomic_DNA"/>
</dbReference>
<sequence length="382" mass="43062">MASSSTFPAVMIGGPPHSGKSVLVYALSRALRAANTTHYVLRACPDGEGDWSHETPEERVRLLRQKGRFSSEFVERVRCAIERRHLPLLVDVGGKPTLEQEQILRACTHAVLLAATPEGLAEWRERAERCGLIIIAELQSVLHDEDRVDEKTPVLRGVISKLERQHPPHGLMVQTLSERLRHLFAFSPEELKERLFPRAPTEFIVDLDRLARSAGTTHWQPSDLSRILREIPLTTCSIYERGPNWLYAALALHIAPEPVFLFNPLLGWVRPPSVVPGEQPSDLLQWKLQTTPTFTWIEANPTQAYLDYDEMQQLVAPALDPQRGVVLSGKLPHWLLIGLALAYRQHPWIAVVQAQQYDNGVVVWSRDPQYPIGSLVPLSSFP</sequence>
<protein>
    <submittedName>
        <fullName evidence="1">Uncharacterized protein</fullName>
    </submittedName>
</protein>
<dbReference type="eggNOG" id="COG0507">
    <property type="taxonomic scope" value="Bacteria"/>
</dbReference>
<dbReference type="SUPFAM" id="SSF52540">
    <property type="entry name" value="P-loop containing nucleoside triphosphate hydrolases"/>
    <property type="match status" value="1"/>
</dbReference>
<dbReference type="Pfam" id="PF09620">
    <property type="entry name" value="Cas_csx3"/>
    <property type="match status" value="1"/>
</dbReference>
<reference evidence="1" key="1">
    <citation type="submission" date="2008-12" db="EMBL/GenBank/DDBJ databases">
        <title>Complete sequence of Chloroflexus aggregans DSM 9485.</title>
        <authorList>
            <consortium name="US DOE Joint Genome Institute"/>
            <person name="Lucas S."/>
            <person name="Copeland A."/>
            <person name="Lapidus A."/>
            <person name="Glavina del Rio T."/>
            <person name="Dalin E."/>
            <person name="Tice H."/>
            <person name="Pitluck S."/>
            <person name="Foster B."/>
            <person name="Larimer F."/>
            <person name="Land M."/>
            <person name="Hauser L."/>
            <person name="Kyrpides N."/>
            <person name="Mikhailova N."/>
            <person name="Bryant D."/>
            <person name="Richardson P."/>
        </authorList>
    </citation>
    <scope>NUCLEOTIDE SEQUENCE</scope>
    <source>
        <strain evidence="1">DSM 9485</strain>
    </source>
</reference>
<dbReference type="InterPro" id="IPR027417">
    <property type="entry name" value="P-loop_NTPase"/>
</dbReference>
<proteinExistence type="predicted"/>
<evidence type="ECO:0000313" key="1">
    <source>
        <dbReference type="EMBL" id="ACL23989.1"/>
    </source>
</evidence>
<dbReference type="STRING" id="326427.Cagg_1075"/>
<dbReference type="KEGG" id="cag:Cagg_1075"/>
<organism evidence="1 2">
    <name type="scientific">Chloroflexus aggregans (strain MD-66 / DSM 9485)</name>
    <dbReference type="NCBI Taxonomy" id="326427"/>
    <lineage>
        <taxon>Bacteria</taxon>
        <taxon>Bacillati</taxon>
        <taxon>Chloroflexota</taxon>
        <taxon>Chloroflexia</taxon>
        <taxon>Chloroflexales</taxon>
        <taxon>Chloroflexineae</taxon>
        <taxon>Chloroflexaceae</taxon>
        <taxon>Chloroflexus</taxon>
    </lineage>
</organism>
<dbReference type="AlphaFoldDB" id="B8G732"/>
<dbReference type="Proteomes" id="UP000002508">
    <property type="component" value="Chromosome"/>
</dbReference>
<name>B8G732_CHLAD</name>
<dbReference type="InterPro" id="IPR013409">
    <property type="entry name" value="CRISPR-assoc_prot_Crn3/Csx3"/>
</dbReference>
<accession>B8G732</accession>